<dbReference type="PANTHER" id="PTHR33303:SF2">
    <property type="entry name" value="COA-BINDING DOMAIN-CONTAINING PROTEIN"/>
    <property type="match status" value="1"/>
</dbReference>
<proteinExistence type="predicted"/>
<protein>
    <recommendedName>
        <fullName evidence="1">CoA-binding domain-containing protein</fullName>
    </recommendedName>
</protein>
<dbReference type="SUPFAM" id="SSF51735">
    <property type="entry name" value="NAD(P)-binding Rossmann-fold domains"/>
    <property type="match status" value="1"/>
</dbReference>
<dbReference type="InterPro" id="IPR003781">
    <property type="entry name" value="CoA-bd"/>
</dbReference>
<evidence type="ECO:0000313" key="2">
    <source>
        <dbReference type="EMBL" id="CUN62721.1"/>
    </source>
</evidence>
<dbReference type="Proteomes" id="UP000095488">
    <property type="component" value="Unassembled WGS sequence"/>
</dbReference>
<dbReference type="EMBL" id="CYZR01000002">
    <property type="protein sequence ID" value="CUN62721.1"/>
    <property type="molecule type" value="Genomic_DNA"/>
</dbReference>
<dbReference type="RefSeq" id="WP_055257632.1">
    <property type="nucleotide sequence ID" value="NZ_BCMV01000004.1"/>
</dbReference>
<keyword evidence="3" id="KW-1185">Reference proteome</keyword>
<dbReference type="PANTHER" id="PTHR33303">
    <property type="entry name" value="CYTOPLASMIC PROTEIN-RELATED"/>
    <property type="match status" value="1"/>
</dbReference>
<sequence length="123" mass="14339">MNITDVLRQEKNWVIIGDTSNPEKYANKIYNEFKRLGYNIISINPYDKDCEFKNLSNIPKEITAIDFCVNVTKGLDILKQYKNENIKYLLAQPGARSLELEQYCIENNILYLEDCALVQLKNL</sequence>
<organism evidence="2 3">
    <name type="scientific">Sarcina ventriculi</name>
    <name type="common">Clostridium ventriculi</name>
    <dbReference type="NCBI Taxonomy" id="1267"/>
    <lineage>
        <taxon>Bacteria</taxon>
        <taxon>Bacillati</taxon>
        <taxon>Bacillota</taxon>
        <taxon>Clostridia</taxon>
        <taxon>Eubacteriales</taxon>
        <taxon>Clostridiaceae</taxon>
        <taxon>Sarcina</taxon>
    </lineage>
</organism>
<feature type="domain" description="CoA-binding" evidence="1">
    <location>
        <begin position="11"/>
        <end position="120"/>
    </location>
</feature>
<name>A0ABP2ASD9_SARVE</name>
<gene>
    <name evidence="2" type="ORF">ERS852473_00671</name>
</gene>
<evidence type="ECO:0000313" key="3">
    <source>
        <dbReference type="Proteomes" id="UP000095488"/>
    </source>
</evidence>
<reference evidence="2 3" key="1">
    <citation type="submission" date="2015-09" db="EMBL/GenBank/DDBJ databases">
        <authorList>
            <consortium name="Pathogen Informatics"/>
            <person name="Wu L."/>
            <person name="Ma J."/>
        </authorList>
    </citation>
    <scope>NUCLEOTIDE SEQUENCE [LARGE SCALE GENOMIC DNA]</scope>
    <source>
        <strain evidence="2 3">2789STDY5834858</strain>
    </source>
</reference>
<dbReference type="Gene3D" id="3.40.50.720">
    <property type="entry name" value="NAD(P)-binding Rossmann-like Domain"/>
    <property type="match status" value="1"/>
</dbReference>
<comment type="caution">
    <text evidence="2">The sequence shown here is derived from an EMBL/GenBank/DDBJ whole genome shotgun (WGS) entry which is preliminary data.</text>
</comment>
<evidence type="ECO:0000259" key="1">
    <source>
        <dbReference type="Pfam" id="PF13380"/>
    </source>
</evidence>
<accession>A0ABP2ASD9</accession>
<dbReference type="Pfam" id="PF13380">
    <property type="entry name" value="CoA_binding_2"/>
    <property type="match status" value="1"/>
</dbReference>
<dbReference type="InterPro" id="IPR036291">
    <property type="entry name" value="NAD(P)-bd_dom_sf"/>
</dbReference>